<feature type="domain" description="HAT C-terminal dimerisation" evidence="7">
    <location>
        <begin position="827"/>
        <end position="912"/>
    </location>
</feature>
<reference evidence="9" key="1">
    <citation type="journal article" date="2023" name="IMA Fungus">
        <title>Comparative genomic study of the Penicillium genus elucidates a diverse pangenome and 15 lateral gene transfer events.</title>
        <authorList>
            <person name="Petersen C."/>
            <person name="Sorensen T."/>
            <person name="Nielsen M.R."/>
            <person name="Sondergaard T.E."/>
            <person name="Sorensen J.L."/>
            <person name="Fitzpatrick D.A."/>
            <person name="Frisvad J.C."/>
            <person name="Nielsen K.L."/>
        </authorList>
    </citation>
    <scope>NUCLEOTIDE SEQUENCE</scope>
    <source>
        <strain evidence="9">IBT 15450</strain>
    </source>
</reference>
<evidence type="ECO:0000259" key="7">
    <source>
        <dbReference type="Pfam" id="PF05699"/>
    </source>
</evidence>
<feature type="compositionally biased region" description="Polar residues" evidence="6">
    <location>
        <begin position="75"/>
        <end position="91"/>
    </location>
</feature>
<protein>
    <recommendedName>
        <fullName evidence="11">HAT C-terminal dimerisation domain-containing protein</fullName>
    </recommendedName>
</protein>
<evidence type="ECO:0000313" key="9">
    <source>
        <dbReference type="EMBL" id="KAJ6039052.1"/>
    </source>
</evidence>
<evidence type="ECO:0000256" key="1">
    <source>
        <dbReference type="ARBA" id="ARBA00004123"/>
    </source>
</evidence>
<dbReference type="Pfam" id="PF05699">
    <property type="entry name" value="Dimer_Tnp_hAT"/>
    <property type="match status" value="1"/>
</dbReference>
<feature type="region of interest" description="Disordered" evidence="6">
    <location>
        <begin position="180"/>
        <end position="267"/>
    </location>
</feature>
<sequence>MTEIANNHPTLQSPSQLCLIIQVAQENTSMASTPAPFVRRTRGLPRRDYNALHNGLVSSPSEQSEESICEIGRPSTLSIGGSSMTSLSPYDQRSPGGLSPSSDLDTYHEKSILNPSSPAALIQPTIARGLPGPASLEPPTTDANGKLSVPTTILNVSKPATSKLGGLFICDCCPKKPKKFDNPDDLRMHAPTATTASKTKTKQNATKTPSTFRPYSPEPSPSRGPEQTRQSKRSYCMPSSSPSPLDPAFSESTSNTSSLHPHKRRKTKSYSSWTTEHFWTTELDNSWCRQGGPLKKDRLLVCKHCSWSSRDSARYGSTWNLLVHLQTKHRIKSGNHPILLPTAEGNLDPFLESPGKKADVEKTLVQWVIQTRQPFTVVEHPAFRALIEATGVKLPIRTADTLFNRIKDEFHSDRACVKEKLAISSRTLALSLDAWTSENQIAIMGIMGHWISPEFEKREELLEFTDINGPHSGENLAEIVLKMLEELDIAPKLLTITGDNAGNNGTLCDSLHDELCKKYDNDDDRFRIRPLMRFRGRQSFIPCLAHVLNLICKDVLASLRAGSAREAKAMLDDLAVNTSSAFNSLHSTKGAIMKIRLLTLWIARSPQRRQDWKEVSPGKQISYDIDTRWNSTYVMIQDALRLQTELGQFVRIHPEVQALQLTDDEWSTLQQVAKILKPVWDHTNSVSKTRPTIVESLPIYWSLDDLLNDVRNAAGDFEDVNTEIRNAVERGIRKMNKFAMKMDDNLLYYVASVLVPRIKSSLIVSQMSDQDAGLIISQVREFLKKEYPPEAFTLHESENSRPPGMSETMWKTLRKVQPAQGKLSSDIDKYLDSPPVSWSHHMIGDADEEWVLKWWRANEFNFPLMAKAARDYLSIPSAEVGIEREFSNARDMLGLRRHCLNAETMRWLMLLRERYQA</sequence>
<organism evidence="9 10">
    <name type="scientific">Penicillium canescens</name>
    <dbReference type="NCBI Taxonomy" id="5083"/>
    <lineage>
        <taxon>Eukaryota</taxon>
        <taxon>Fungi</taxon>
        <taxon>Dikarya</taxon>
        <taxon>Ascomycota</taxon>
        <taxon>Pezizomycotina</taxon>
        <taxon>Eurotiomycetes</taxon>
        <taxon>Eurotiomycetidae</taxon>
        <taxon>Eurotiales</taxon>
        <taxon>Aspergillaceae</taxon>
        <taxon>Penicillium</taxon>
    </lineage>
</organism>
<feature type="compositionally biased region" description="Low complexity" evidence="6">
    <location>
        <begin position="190"/>
        <end position="208"/>
    </location>
</feature>
<evidence type="ECO:0000256" key="2">
    <source>
        <dbReference type="ARBA" id="ARBA00022723"/>
    </source>
</evidence>
<keyword evidence="2" id="KW-0479">Metal-binding</keyword>
<accession>A0AAD6N8U2</accession>
<feature type="region of interest" description="Disordered" evidence="6">
    <location>
        <begin position="128"/>
        <end position="147"/>
    </location>
</feature>
<feature type="region of interest" description="Disordered" evidence="6">
    <location>
        <begin position="73"/>
        <end position="119"/>
    </location>
</feature>
<evidence type="ECO:0000313" key="10">
    <source>
        <dbReference type="Proteomes" id="UP001219568"/>
    </source>
</evidence>
<dbReference type="AlphaFoldDB" id="A0AAD6N8U2"/>
<dbReference type="Proteomes" id="UP001219568">
    <property type="component" value="Unassembled WGS sequence"/>
</dbReference>
<dbReference type="Pfam" id="PF24537">
    <property type="entry name" value="zf-C2H2_fungi"/>
    <property type="match status" value="1"/>
</dbReference>
<evidence type="ECO:0000256" key="6">
    <source>
        <dbReference type="SAM" id="MobiDB-lite"/>
    </source>
</evidence>
<evidence type="ECO:0000256" key="5">
    <source>
        <dbReference type="ARBA" id="ARBA00023242"/>
    </source>
</evidence>
<dbReference type="InterPro" id="IPR012337">
    <property type="entry name" value="RNaseH-like_sf"/>
</dbReference>
<feature type="domain" description="C2H2-type zinc finger ascomycetes" evidence="8">
    <location>
        <begin position="160"/>
        <end position="189"/>
    </location>
</feature>
<dbReference type="PANTHER" id="PTHR46481">
    <property type="entry name" value="ZINC FINGER BED DOMAIN-CONTAINING PROTEIN 4"/>
    <property type="match status" value="1"/>
</dbReference>
<keyword evidence="5" id="KW-0539">Nucleus</keyword>
<keyword evidence="4" id="KW-0862">Zinc</keyword>
<dbReference type="SUPFAM" id="SSF53098">
    <property type="entry name" value="Ribonuclease H-like"/>
    <property type="match status" value="1"/>
</dbReference>
<dbReference type="GO" id="GO:0046983">
    <property type="term" value="F:protein dimerization activity"/>
    <property type="evidence" value="ECO:0007669"/>
    <property type="project" value="InterPro"/>
</dbReference>
<comment type="subcellular location">
    <subcellularLocation>
        <location evidence="1">Nucleus</location>
    </subcellularLocation>
</comment>
<dbReference type="PANTHER" id="PTHR46481:SF10">
    <property type="entry name" value="ZINC FINGER BED DOMAIN-CONTAINING PROTEIN 39"/>
    <property type="match status" value="1"/>
</dbReference>
<gene>
    <name evidence="9" type="ORF">N7460_007084</name>
</gene>
<dbReference type="InterPro" id="IPR008906">
    <property type="entry name" value="HATC_C_dom"/>
</dbReference>
<keyword evidence="10" id="KW-1185">Reference proteome</keyword>
<evidence type="ECO:0008006" key="11">
    <source>
        <dbReference type="Google" id="ProtNLM"/>
    </source>
</evidence>
<dbReference type="SUPFAM" id="SSF140996">
    <property type="entry name" value="Hermes dimerisation domain"/>
    <property type="match status" value="1"/>
</dbReference>
<name>A0AAD6N8U2_PENCN</name>
<comment type="caution">
    <text evidence="9">The sequence shown here is derived from an EMBL/GenBank/DDBJ whole genome shotgun (WGS) entry which is preliminary data.</text>
</comment>
<dbReference type="GO" id="GO:0005634">
    <property type="term" value="C:nucleus"/>
    <property type="evidence" value="ECO:0007669"/>
    <property type="project" value="UniProtKB-SubCell"/>
</dbReference>
<proteinExistence type="predicted"/>
<dbReference type="InterPro" id="IPR052035">
    <property type="entry name" value="ZnF_BED_domain_contain"/>
</dbReference>
<feature type="compositionally biased region" description="Polar residues" evidence="6">
    <location>
        <begin position="250"/>
        <end position="259"/>
    </location>
</feature>
<dbReference type="InterPro" id="IPR057026">
    <property type="entry name" value="Znf-C2H2_ascomycetes"/>
</dbReference>
<evidence type="ECO:0000259" key="8">
    <source>
        <dbReference type="Pfam" id="PF24537"/>
    </source>
</evidence>
<reference evidence="9" key="2">
    <citation type="submission" date="2023-01" db="EMBL/GenBank/DDBJ databases">
        <authorList>
            <person name="Petersen C."/>
        </authorList>
    </citation>
    <scope>NUCLEOTIDE SEQUENCE</scope>
    <source>
        <strain evidence="9">IBT 15450</strain>
    </source>
</reference>
<evidence type="ECO:0000256" key="3">
    <source>
        <dbReference type="ARBA" id="ARBA00022771"/>
    </source>
</evidence>
<dbReference type="GO" id="GO:0008270">
    <property type="term" value="F:zinc ion binding"/>
    <property type="evidence" value="ECO:0007669"/>
    <property type="project" value="UniProtKB-KW"/>
</dbReference>
<evidence type="ECO:0000256" key="4">
    <source>
        <dbReference type="ARBA" id="ARBA00022833"/>
    </source>
</evidence>
<dbReference type="EMBL" id="JAQJZL010000006">
    <property type="protein sequence ID" value="KAJ6039052.1"/>
    <property type="molecule type" value="Genomic_DNA"/>
</dbReference>
<keyword evidence="3" id="KW-0863">Zinc-finger</keyword>